<proteinExistence type="predicted"/>
<keyword evidence="2" id="KW-1185">Reference proteome</keyword>
<evidence type="ECO:0000313" key="1">
    <source>
        <dbReference type="EMBL" id="GAA4201284.1"/>
    </source>
</evidence>
<name>A0ABP8B994_9SPHI</name>
<evidence type="ECO:0008006" key="3">
    <source>
        <dbReference type="Google" id="ProtNLM"/>
    </source>
</evidence>
<reference evidence="2" key="1">
    <citation type="journal article" date="2019" name="Int. J. Syst. Evol. Microbiol.">
        <title>The Global Catalogue of Microorganisms (GCM) 10K type strain sequencing project: providing services to taxonomists for standard genome sequencing and annotation.</title>
        <authorList>
            <consortium name="The Broad Institute Genomics Platform"/>
            <consortium name="The Broad Institute Genome Sequencing Center for Infectious Disease"/>
            <person name="Wu L."/>
            <person name="Ma J."/>
        </authorList>
    </citation>
    <scope>NUCLEOTIDE SEQUENCE [LARGE SCALE GENOMIC DNA]</scope>
    <source>
        <strain evidence="2">JCM 17626</strain>
    </source>
</reference>
<dbReference type="Proteomes" id="UP001501772">
    <property type="component" value="Unassembled WGS sequence"/>
</dbReference>
<protein>
    <recommendedName>
        <fullName evidence="3">Cytochrome c domain-containing protein</fullName>
    </recommendedName>
</protein>
<evidence type="ECO:0000313" key="2">
    <source>
        <dbReference type="Proteomes" id="UP001501772"/>
    </source>
</evidence>
<dbReference type="EMBL" id="BAABBY010000003">
    <property type="protein sequence ID" value="GAA4201284.1"/>
    <property type="molecule type" value="Genomic_DNA"/>
</dbReference>
<gene>
    <name evidence="1" type="ORF">GCM10022289_14410</name>
</gene>
<dbReference type="RefSeq" id="WP_344850753.1">
    <property type="nucleotide sequence ID" value="NZ_BAABBY010000003.1"/>
</dbReference>
<sequence length="153" mass="17696">MDLNITKLILGSFLIILFIIGCTGENKEVTTKNHAKMLADTCGALYPAKGSELEFSIGCRSCHAQQEKRIYSHVPSYFELSKIDSLKLRDFIFISKHKGYFKKEPFLNHKIKTLDSLSDCDRKNLIHYIKEYNRPHVYILRTPEDVNDTIPEK</sequence>
<dbReference type="PROSITE" id="PS51257">
    <property type="entry name" value="PROKAR_LIPOPROTEIN"/>
    <property type="match status" value="1"/>
</dbReference>
<organism evidence="1 2">
    <name type="scientific">Pedobacter jeongneungensis</name>
    <dbReference type="NCBI Taxonomy" id="947309"/>
    <lineage>
        <taxon>Bacteria</taxon>
        <taxon>Pseudomonadati</taxon>
        <taxon>Bacteroidota</taxon>
        <taxon>Sphingobacteriia</taxon>
        <taxon>Sphingobacteriales</taxon>
        <taxon>Sphingobacteriaceae</taxon>
        <taxon>Pedobacter</taxon>
    </lineage>
</organism>
<comment type="caution">
    <text evidence="1">The sequence shown here is derived from an EMBL/GenBank/DDBJ whole genome shotgun (WGS) entry which is preliminary data.</text>
</comment>
<accession>A0ABP8B994</accession>